<protein>
    <submittedName>
        <fullName evidence="1">Uncharacterized protein</fullName>
    </submittedName>
</protein>
<organism evidence="1 2">
    <name type="scientific">Microbacterium marinum</name>
    <dbReference type="NCBI Taxonomy" id="421115"/>
    <lineage>
        <taxon>Bacteria</taxon>
        <taxon>Bacillati</taxon>
        <taxon>Actinomycetota</taxon>
        <taxon>Actinomycetes</taxon>
        <taxon>Micrococcales</taxon>
        <taxon>Microbacteriaceae</taxon>
        <taxon>Microbacterium</taxon>
    </lineage>
</organism>
<dbReference type="RefSeq" id="WP_184217106.1">
    <property type="nucleotide sequence ID" value="NZ_JACHMD010000001.1"/>
</dbReference>
<sequence>MTLFATVDPATGKIDRAVIPDGIGGGTPGGGSGDTGPGLMSFSWFLSGQVTVRDIDPRQITPPFGTVELLGMSATVRGIANVPASGQTTVRAYVNGSTAGDLTLPALVQSAALWKQNPSSAGRIFESAPALQPSAVLSLAIATVPTSSVLPEGITVTIWYRWSA</sequence>
<dbReference type="Proteomes" id="UP000573729">
    <property type="component" value="Unassembled WGS sequence"/>
</dbReference>
<name>A0A7W7FJC4_9MICO</name>
<gene>
    <name evidence="1" type="ORF">BKA24_001722</name>
</gene>
<evidence type="ECO:0000313" key="1">
    <source>
        <dbReference type="EMBL" id="MBB4667013.1"/>
    </source>
</evidence>
<evidence type="ECO:0000313" key="2">
    <source>
        <dbReference type="Proteomes" id="UP000573729"/>
    </source>
</evidence>
<keyword evidence="2" id="KW-1185">Reference proteome</keyword>
<dbReference type="AlphaFoldDB" id="A0A7W7FJC4"/>
<dbReference type="EMBL" id="JACHMD010000001">
    <property type="protein sequence ID" value="MBB4667013.1"/>
    <property type="molecule type" value="Genomic_DNA"/>
</dbReference>
<reference evidence="1 2" key="1">
    <citation type="submission" date="2020-08" db="EMBL/GenBank/DDBJ databases">
        <title>Sequencing the genomes of 1000 actinobacteria strains.</title>
        <authorList>
            <person name="Klenk H.-P."/>
        </authorList>
    </citation>
    <scope>NUCLEOTIDE SEQUENCE [LARGE SCALE GENOMIC DNA]</scope>
    <source>
        <strain evidence="1 2">DSM 24947</strain>
    </source>
</reference>
<comment type="caution">
    <text evidence="1">The sequence shown here is derived from an EMBL/GenBank/DDBJ whole genome shotgun (WGS) entry which is preliminary data.</text>
</comment>
<accession>A0A7W7FJC4</accession>
<proteinExistence type="predicted"/>